<dbReference type="KEGG" id="kpf:IX53_04680"/>
<evidence type="ECO:0000313" key="7">
    <source>
        <dbReference type="Proteomes" id="UP000035159"/>
    </source>
</evidence>
<dbReference type="PANTHER" id="PTHR43087:SF1">
    <property type="entry name" value="LAO_AO TRANSPORT SYSTEM ATPASE"/>
    <property type="match status" value="1"/>
</dbReference>
<dbReference type="PATRIC" id="fig|1330330.3.peg.941"/>
<dbReference type="SUPFAM" id="SSF52540">
    <property type="entry name" value="P-loop containing nucleoside triphosphate hydrolases"/>
    <property type="match status" value="1"/>
</dbReference>
<protein>
    <submittedName>
        <fullName evidence="6">Transporter</fullName>
    </submittedName>
</protein>
<keyword evidence="4" id="KW-0342">GTP-binding</keyword>
<evidence type="ECO:0000313" key="6">
    <source>
        <dbReference type="EMBL" id="AKI97224.1"/>
    </source>
</evidence>
<proteinExistence type="inferred from homology"/>
<evidence type="ECO:0000256" key="3">
    <source>
        <dbReference type="ARBA" id="ARBA00022801"/>
    </source>
</evidence>
<dbReference type="STRING" id="1330330.IX53_04680"/>
<keyword evidence="5" id="KW-0143">Chaperone</keyword>
<gene>
    <name evidence="6" type="ORF">IX53_04680</name>
</gene>
<dbReference type="Pfam" id="PF03308">
    <property type="entry name" value="MeaB"/>
    <property type="match status" value="1"/>
</dbReference>
<dbReference type="PANTHER" id="PTHR43087">
    <property type="entry name" value="LYSINE/ARGININE/ORNITHINE TRANSPORT SYSTEM KINASE"/>
    <property type="match status" value="1"/>
</dbReference>
<organism evidence="6 7">
    <name type="scientific">Kosmotoga pacifica</name>
    <dbReference type="NCBI Taxonomy" id="1330330"/>
    <lineage>
        <taxon>Bacteria</taxon>
        <taxon>Thermotogati</taxon>
        <taxon>Thermotogota</taxon>
        <taxon>Thermotogae</taxon>
        <taxon>Kosmotogales</taxon>
        <taxon>Kosmotogaceae</taxon>
        <taxon>Kosmotoga</taxon>
    </lineage>
</organism>
<sequence length="291" mass="32291">MKASLEKLKAGDIREISKALTVIENYPSEGKELIEALKEKEYFVIGLTGSPGAGKSTLTDRIASIFSSKEKVAIIAIDPSSPFTGGAFLGDRIRMKKASRNENIYIRSMASRGKLGGLSPSIYDAVELLGRCGFNKIIVETVGAGQSETDIANLADIVLLVLAPGMGDEIQMLKAGIMEIGDIYIVNKMDIDGALRLKSKIEAILEFSKQRKEVVLTDGIKGTNLERLTRLIETELKFLKESGKIVEKRKRRMRFKKLNTVFEELKELPDEIVDRVIRELKKWREVGSIEG</sequence>
<dbReference type="Gene3D" id="3.40.50.300">
    <property type="entry name" value="P-loop containing nucleotide triphosphate hydrolases"/>
    <property type="match status" value="1"/>
</dbReference>
<name>A0A0G2ZCE9_9BACT</name>
<dbReference type="RefSeq" id="WP_047754358.1">
    <property type="nucleotide sequence ID" value="NZ_CAJUHA010000008.1"/>
</dbReference>
<keyword evidence="3" id="KW-0378">Hydrolase</keyword>
<dbReference type="Proteomes" id="UP000035159">
    <property type="component" value="Chromosome"/>
</dbReference>
<keyword evidence="2" id="KW-0547">Nucleotide-binding</keyword>
<dbReference type="EMBL" id="CP011232">
    <property type="protein sequence ID" value="AKI97224.1"/>
    <property type="molecule type" value="Genomic_DNA"/>
</dbReference>
<dbReference type="NCBIfam" id="TIGR00750">
    <property type="entry name" value="lao"/>
    <property type="match status" value="1"/>
</dbReference>
<dbReference type="AlphaFoldDB" id="A0A0G2ZCE9"/>
<dbReference type="InterPro" id="IPR005129">
    <property type="entry name" value="GTPase_ArgK"/>
</dbReference>
<dbReference type="GO" id="GO:0005525">
    <property type="term" value="F:GTP binding"/>
    <property type="evidence" value="ECO:0007669"/>
    <property type="project" value="UniProtKB-KW"/>
</dbReference>
<reference evidence="6 7" key="1">
    <citation type="submission" date="2015-04" db="EMBL/GenBank/DDBJ databases">
        <title>Complete Genome Sequence of Kosmotoga pacifica SLHLJ1.</title>
        <authorList>
            <person name="Jiang L.J."/>
            <person name="Shao Z.Z."/>
            <person name="Jebbar M."/>
        </authorList>
    </citation>
    <scope>NUCLEOTIDE SEQUENCE [LARGE SCALE GENOMIC DNA]</scope>
    <source>
        <strain evidence="6 7">SLHLJ1</strain>
    </source>
</reference>
<evidence type="ECO:0000256" key="5">
    <source>
        <dbReference type="ARBA" id="ARBA00023186"/>
    </source>
</evidence>
<keyword evidence="7" id="KW-1185">Reference proteome</keyword>
<evidence type="ECO:0000256" key="4">
    <source>
        <dbReference type="ARBA" id="ARBA00023134"/>
    </source>
</evidence>
<dbReference type="InterPro" id="IPR052040">
    <property type="entry name" value="GTPase/Isobutyryl-CoA_mutase"/>
</dbReference>
<dbReference type="InterPro" id="IPR027417">
    <property type="entry name" value="P-loop_NTPase"/>
</dbReference>
<evidence type="ECO:0000256" key="2">
    <source>
        <dbReference type="ARBA" id="ARBA00022741"/>
    </source>
</evidence>
<dbReference type="OrthoDB" id="9778292at2"/>
<comment type="similarity">
    <text evidence="1">Belongs to the SIMIBI class G3E GTPase family. ArgK/MeaB subfamily.</text>
</comment>
<accession>A0A0G2ZCE9</accession>
<dbReference type="GO" id="GO:0003924">
    <property type="term" value="F:GTPase activity"/>
    <property type="evidence" value="ECO:0007669"/>
    <property type="project" value="InterPro"/>
</dbReference>
<evidence type="ECO:0000256" key="1">
    <source>
        <dbReference type="ARBA" id="ARBA00009625"/>
    </source>
</evidence>